<dbReference type="AlphaFoldDB" id="A0A2V1IPW7"/>
<evidence type="ECO:0000313" key="2">
    <source>
        <dbReference type="Proteomes" id="UP000244925"/>
    </source>
</evidence>
<accession>A0A2V1IPW7</accession>
<name>A0A2V1IPW7_9BACT</name>
<dbReference type="EMBL" id="PUBV01000025">
    <property type="protein sequence ID" value="PWB06408.1"/>
    <property type="molecule type" value="Genomic_DNA"/>
</dbReference>
<comment type="caution">
    <text evidence="1">The sequence shown here is derived from an EMBL/GenBank/DDBJ whole genome shotgun (WGS) entry which is preliminary data.</text>
</comment>
<dbReference type="Proteomes" id="UP000244925">
    <property type="component" value="Unassembled WGS sequence"/>
</dbReference>
<dbReference type="GeneID" id="93425073"/>
<gene>
    <name evidence="1" type="ORF">C5O25_10350</name>
</gene>
<reference evidence="2" key="1">
    <citation type="submission" date="2018-02" db="EMBL/GenBank/DDBJ databases">
        <authorList>
            <person name="Clavel T."/>
            <person name="Strowig T."/>
        </authorList>
    </citation>
    <scope>NUCLEOTIDE SEQUENCE [LARGE SCALE GENOMIC DNA]</scope>
    <source>
        <strain evidence="2">DSM 100764</strain>
    </source>
</reference>
<sequence>MAVQKEIWLSSIVGLLFAQNSFMAKAFNADEYVNQGKTVHIPQAGAPSGVKKNRAELPASVKQRKDSDLTFVLDEYTTDPVHIPHADTVELSYDKRESILRQDKLKLLDEVAKSFIAAWLPTDAECTLKTTGRAVDAHTPSATGKRKAFTADDVLAAMTAFNAADIPQEGRYLLLDAQMYSQLLASLTKTEGMAFLACADAVNGVVGKLHSFNVMLRSTVAAVDADGALVAEAAATDCAAALAWHEQSVCRALGEVKMYSNEDDPTYYGDIYSFLVRAGGRRMRNDGAGVLAIVQDTVE</sequence>
<organism evidence="1 2">
    <name type="scientific">Paramuribaculum intestinale</name>
    <dbReference type="NCBI Taxonomy" id="2094151"/>
    <lineage>
        <taxon>Bacteria</taxon>
        <taxon>Pseudomonadati</taxon>
        <taxon>Bacteroidota</taxon>
        <taxon>Bacteroidia</taxon>
        <taxon>Bacteroidales</taxon>
        <taxon>Muribaculaceae</taxon>
        <taxon>Paramuribaculum</taxon>
    </lineage>
</organism>
<proteinExistence type="predicted"/>
<keyword evidence="2" id="KW-1185">Reference proteome</keyword>
<protein>
    <submittedName>
        <fullName evidence="1">Uncharacterized protein</fullName>
    </submittedName>
</protein>
<evidence type="ECO:0000313" key="1">
    <source>
        <dbReference type="EMBL" id="PWB06408.1"/>
    </source>
</evidence>
<dbReference type="RefSeq" id="WP_107036669.1">
    <property type="nucleotide sequence ID" value="NZ_CAOONL010000039.1"/>
</dbReference>